<dbReference type="InterPro" id="IPR032430">
    <property type="entry name" value="Blm10_mid"/>
</dbReference>
<feature type="domain" description="Proteasome activator Blm10 N-terminal" evidence="7">
    <location>
        <begin position="67"/>
        <end position="146"/>
    </location>
</feature>
<evidence type="ECO:0000256" key="2">
    <source>
        <dbReference type="ARBA" id="ARBA00022737"/>
    </source>
</evidence>
<dbReference type="EMBL" id="HE806322">
    <property type="protein sequence ID" value="CCH62288.1"/>
    <property type="molecule type" value="Genomic_DNA"/>
</dbReference>
<dbReference type="PANTHER" id="PTHR32170">
    <property type="entry name" value="PROTEASOME ACTIVATOR COMPLEX SUBUNIT 4"/>
    <property type="match status" value="1"/>
</dbReference>
<dbReference type="InterPro" id="IPR035309">
    <property type="entry name" value="PSME4"/>
</dbReference>
<dbReference type="SUPFAM" id="SSF48371">
    <property type="entry name" value="ARM repeat"/>
    <property type="match status" value="1"/>
</dbReference>
<evidence type="ECO:0000313" key="9">
    <source>
        <dbReference type="Proteomes" id="UP000002866"/>
    </source>
</evidence>
<dbReference type="GO" id="GO:0010499">
    <property type="term" value="P:proteasomal ubiquitin-independent protein catabolic process"/>
    <property type="evidence" value="ECO:0007669"/>
    <property type="project" value="TreeGrafter"/>
</dbReference>
<feature type="domain" description="Proteasome activator complex subunit 4 C-terminal" evidence="5">
    <location>
        <begin position="2031"/>
        <end position="2117"/>
    </location>
</feature>
<dbReference type="HOGENOM" id="CLU_000772_0_0_1"/>
<comment type="similarity">
    <text evidence="1">Belongs to the BLM10 family.</text>
</comment>
<dbReference type="GO" id="GO:0005634">
    <property type="term" value="C:nucleus"/>
    <property type="evidence" value="ECO:0007669"/>
    <property type="project" value="TreeGrafter"/>
</dbReference>
<dbReference type="InterPro" id="IPR016024">
    <property type="entry name" value="ARM-type_fold"/>
</dbReference>
<dbReference type="PANTHER" id="PTHR32170:SF3">
    <property type="entry name" value="PROTEASOME ACTIVATOR COMPLEX SUBUNIT 4"/>
    <property type="match status" value="1"/>
</dbReference>
<dbReference type="Gene3D" id="1.10.287.2210">
    <property type="match status" value="1"/>
</dbReference>
<evidence type="ECO:0000256" key="4">
    <source>
        <dbReference type="ARBA" id="ARBA00023204"/>
    </source>
</evidence>
<keyword evidence="4" id="KW-0234">DNA repair</keyword>
<evidence type="ECO:0000259" key="7">
    <source>
        <dbReference type="Pfam" id="PF16547"/>
    </source>
</evidence>
<keyword evidence="2" id="KW-0677">Repeat</keyword>
<dbReference type="OrthoDB" id="17907at2759"/>
<dbReference type="GO" id="GO:0006281">
    <property type="term" value="P:DNA repair"/>
    <property type="evidence" value="ECO:0007669"/>
    <property type="project" value="UniProtKB-KW"/>
</dbReference>
<dbReference type="GO" id="GO:0016504">
    <property type="term" value="F:peptidase activator activity"/>
    <property type="evidence" value="ECO:0007669"/>
    <property type="project" value="InterPro"/>
</dbReference>
<dbReference type="RefSeq" id="XP_004181807.1">
    <property type="nucleotide sequence ID" value="XM_004181759.1"/>
</dbReference>
<name>I2H7D6_HENB6</name>
<dbReference type="Pfam" id="PF16547">
    <property type="entry name" value="BLM10_N"/>
    <property type="match status" value="1"/>
</dbReference>
<evidence type="ECO:0008006" key="10">
    <source>
        <dbReference type="Google" id="ProtNLM"/>
    </source>
</evidence>
<evidence type="ECO:0000256" key="1">
    <source>
        <dbReference type="ARBA" id="ARBA00005739"/>
    </source>
</evidence>
<gene>
    <name evidence="8" type="primary">TBLA0G03520</name>
    <name evidence="8" type="ORF">TBLA_0G03520</name>
</gene>
<evidence type="ECO:0000259" key="6">
    <source>
        <dbReference type="Pfam" id="PF16507"/>
    </source>
</evidence>
<dbReference type="KEGG" id="tbl:TBLA_0G03520"/>
<feature type="domain" description="Proteasome activator Blm10 middle HEAT repeats region" evidence="6">
    <location>
        <begin position="488"/>
        <end position="1009"/>
    </location>
</feature>
<dbReference type="GO" id="GO:0070628">
    <property type="term" value="F:proteasome binding"/>
    <property type="evidence" value="ECO:0007669"/>
    <property type="project" value="InterPro"/>
</dbReference>
<keyword evidence="3" id="KW-0227">DNA damage</keyword>
<dbReference type="Pfam" id="PF11919">
    <property type="entry name" value="PSME4_C"/>
    <property type="match status" value="1"/>
</dbReference>
<evidence type="ECO:0000256" key="3">
    <source>
        <dbReference type="ARBA" id="ARBA00022763"/>
    </source>
</evidence>
<evidence type="ECO:0000313" key="8">
    <source>
        <dbReference type="EMBL" id="CCH62288.1"/>
    </source>
</evidence>
<reference evidence="8 9" key="1">
    <citation type="journal article" date="2011" name="Proc. Natl. Acad. Sci. U.S.A.">
        <title>Evolutionary erosion of yeast sex chromosomes by mating-type switching accidents.</title>
        <authorList>
            <person name="Gordon J.L."/>
            <person name="Armisen D."/>
            <person name="Proux-Wera E."/>
            <person name="Oheigeartaigh S.S."/>
            <person name="Byrne K.P."/>
            <person name="Wolfe K.H."/>
        </authorList>
    </citation>
    <scope>NUCLEOTIDE SEQUENCE [LARGE SCALE GENOMIC DNA]</scope>
    <source>
        <strain evidence="9">ATCC 34711 / CBS 6284 / DSM 70876 / NBRC 10599 / NRRL Y-10934 / UCD 77-7</strain>
    </source>
</reference>
<dbReference type="GO" id="GO:0005829">
    <property type="term" value="C:cytosol"/>
    <property type="evidence" value="ECO:0007669"/>
    <property type="project" value="TreeGrafter"/>
</dbReference>
<organism evidence="8 9">
    <name type="scientific">Henningerozyma blattae (strain ATCC 34711 / CBS 6284 / DSM 70876 / NBRC 10599 / NRRL Y-10934 / UCD 77-7)</name>
    <name type="common">Yeast</name>
    <name type="synonym">Tetrapisispora blattae</name>
    <dbReference type="NCBI Taxonomy" id="1071380"/>
    <lineage>
        <taxon>Eukaryota</taxon>
        <taxon>Fungi</taxon>
        <taxon>Dikarya</taxon>
        <taxon>Ascomycota</taxon>
        <taxon>Saccharomycotina</taxon>
        <taxon>Saccharomycetes</taxon>
        <taxon>Saccharomycetales</taxon>
        <taxon>Saccharomycetaceae</taxon>
        <taxon>Henningerozyma</taxon>
    </lineage>
</organism>
<keyword evidence="9" id="KW-1185">Reference proteome</keyword>
<protein>
    <recommendedName>
        <fullName evidence="10">Proteasome activator BLM10</fullName>
    </recommendedName>
</protein>
<dbReference type="GeneID" id="14497420"/>
<dbReference type="InterPro" id="IPR032372">
    <property type="entry name" value="Blm10_N"/>
</dbReference>
<sequence>MTGLNIQAPIPMRANKILELKRQGNNKPRPSASSINLTSLRNEFSPNAIQRPQSSSPSLFNMMDSEEILEKRLKHYNLDFIKDPKEHMKNIYDPNSKWFGRQIKPNFIIENHLPYQTESHIEQAKYFCHILVNLYIAISSGDIEGLIQISSKDLAEFKNEIDSLALKTDLFRLTTEVDTDLNVLNDEIFNVDMETNDSNISSRGKITAMSATIINVNHWTNELRNCFNFDFPLSLRKLLAKVYYYLSLVQGQDINRSGFVEMFEFLVDRDDEGTDFTMLLKKDGLILDYKVLEDFFKDFLPSPDSDYDRYDLATKNDNELFKLLLKLGDAAKVFYDNDESKEIMSHMMDNLLSAVAPSTTSTILKIITFAVPFHYHSIHKFTDYFPFCFSLWSSVSPHVIIDTHMYDLMGAVSMDAYWRIARKDSTLNKQSVKFGDFGLFTEEQCTFMFNRLQGHLRTDVQIHSFTRSIRSFVYCINGKNSKPFFDKLTSLIRSIETFVHPSNVGPWTKPITLFINNFIKCYHERATKENLERKNPNCNTEYFLTKADHTHLADLFQGIIDIGSQSKSNVVASFFISTLSYILNLQPDNSDNIFKKVLYELYETLSGEYVNSRHRVISSLKTFTRIARYMTVDKTFRIHITHILSLLTTKIDTNDLVLTNAIFNSIISIVTFIPIKNMVSSGEYLTFESNTLPFIQQHFYSFMPNKDENNTPILDNEILLTTFRASSSIFKDILKTYIDKVYSFVDIDLDPAVVNKINQTTLIILESMDDDMFDYFTKQFLKLFWDNDVLTTSEPNYELLTVTLGALVRRKSDLCEELTKQLMFHVRDQISSGAGQSRSATEINQRDIKLVFYLSSLNDILRQSHEEILKIGKELIEFMIYVYDEISSPPLAVITSILVHSVISSLTTTEIRNFRLFEEDTSLSDEELWGGLQFDMRRFDDKFLNFNWHVPVTSEIEFAISIFKYITDYCQDKLEILLSNSKEDTTSGDEIKKYMLILTHSLSGASLLFDPDYNENKSKKENSILCKEKLLLLKNLRDKNCATDVLDVDIEQNLSHKGENEYIEAPSPERDNGIIELYDHSDSNLLFDSDDGISQIPSGINTPVPSIENNANSLLSSGIVFRDLDIYTCNYFFGLTSDEKILNPLYSKVHQIRTDVGLLFHKIFTYLLKNQENNTAVFQILLHGLKVWFTDVGQETVFTEDASAFINEDFFENIQSISHVEEPFTRTLFAVKTNSYHQTRVLLRSTSRRPSRLEIGLLKDVLEMATSIYPDIHRPAQSTLIHCMKQLVGSFSVIIKSIIGKLKQTIQDRDYMKLHVVLMVLMIRKINKRLLTNYTHLDELFYLLLDCFEFDEMHISLNADRILTDLVTNLKIPSAVSIIDDRLFDTFRPPDNSIDLQIKVVQKAKTNKRKKYFQTLVELQNKLLHILTTDSVNWKIKLIIIRYFSKIQSNYGIKTDNKVVESMFKQTYIRHPEIISLVLKSFLRIFQKIFALGDYDYNIRDIHASNTDINSVYEIATFAPSFPKSFENEMNNFESPSYFIDNKSFVGWLCWGRNIKVVSGSQHTFQFKTEEMEAMKTFGKLLTLEWLKEFIDDLIQDNEGKFSFSSGHISFFVILIFLIDQNYTTLKLEDLFDLCETHYDKYDKASLIMSVQLVASFLCASRYMSPGMLQKREMFLECFLPERLSGEINQDSFDIWRTLCWWIPTVVDVRRIPIFYKYFSRTSKFFDISSNAAANQAYRILLLKNMIGSTEYRSPDLQYLVKTLIFDHPYHQVREAVARLFTTIIQNFSHFSKENAKNLLTCENKNINGLGTPIKVIPSELDALIKTQFYEIIEELPNVLTLKPQDVLKTRFYYLSATMYSWTLEMAKGPNKVLLIPYIAGFIAPFLMELVKHKDFCSLAGIDPMKAYLGIAYMPIRKNDIPSMINLTCKSKLMVTSNQIRIQLGFVQHFFSSQLLQLNQAEKNGLLKYVVDNLYNAEYAEVRMKAGEVLSDIVHNLGRCDAVLELISEFDNLLKDHKKKERQILSKSDPKIHGAVIGLGAIISAFPYILPLPGWIPMQLSILSLWARTNGIAGSTAKNVISEFKKVRTDTWKFDQQVFTQDELQDLEGVLWRSYYA</sequence>
<dbReference type="STRING" id="1071380.I2H7D6"/>
<dbReference type="Proteomes" id="UP000002866">
    <property type="component" value="Chromosome 7"/>
</dbReference>
<dbReference type="InParanoid" id="I2H7D6"/>
<dbReference type="Pfam" id="PF16507">
    <property type="entry name" value="HEAT_PSME4_mid"/>
    <property type="match status" value="1"/>
</dbReference>
<evidence type="ECO:0000259" key="5">
    <source>
        <dbReference type="Pfam" id="PF11919"/>
    </source>
</evidence>
<dbReference type="eggNOG" id="KOG1851">
    <property type="taxonomic scope" value="Eukaryota"/>
</dbReference>
<dbReference type="InterPro" id="IPR021843">
    <property type="entry name" value="PSME4_C"/>
</dbReference>
<accession>I2H7D6</accession>
<proteinExistence type="inferred from homology"/>